<organism evidence="1 2">
    <name type="scientific">Chitinophaga oryziterrae</name>
    <dbReference type="NCBI Taxonomy" id="1031224"/>
    <lineage>
        <taxon>Bacteria</taxon>
        <taxon>Pseudomonadati</taxon>
        <taxon>Bacteroidota</taxon>
        <taxon>Chitinophagia</taxon>
        <taxon>Chitinophagales</taxon>
        <taxon>Chitinophagaceae</taxon>
        <taxon>Chitinophaga</taxon>
    </lineage>
</organism>
<dbReference type="EMBL" id="WRXO01000003">
    <property type="protein sequence ID" value="MVT41430.1"/>
    <property type="molecule type" value="Genomic_DNA"/>
</dbReference>
<dbReference type="Proteomes" id="UP000468388">
    <property type="component" value="Unassembled WGS sequence"/>
</dbReference>
<proteinExistence type="predicted"/>
<name>A0A6N8J865_9BACT</name>
<keyword evidence="2" id="KW-1185">Reference proteome</keyword>
<gene>
    <name evidence="1" type="ORF">GO495_12610</name>
</gene>
<dbReference type="AlphaFoldDB" id="A0A6N8J865"/>
<sequence length="83" mass="9831">MERTTIIIYIDNKPYRFQVEIDHRLGTTTYYVSSDGTNDITFIPNRLKFDENGTVVQEEILKTVEQEQIARLVWQEILNKLKP</sequence>
<protein>
    <submittedName>
        <fullName evidence="1">Uncharacterized protein</fullName>
    </submittedName>
</protein>
<dbReference type="OrthoDB" id="675283at2"/>
<dbReference type="RefSeq" id="WP_157300059.1">
    <property type="nucleotide sequence ID" value="NZ_BAAAZB010000025.1"/>
</dbReference>
<evidence type="ECO:0000313" key="2">
    <source>
        <dbReference type="Proteomes" id="UP000468388"/>
    </source>
</evidence>
<comment type="caution">
    <text evidence="1">The sequence shown here is derived from an EMBL/GenBank/DDBJ whole genome shotgun (WGS) entry which is preliminary data.</text>
</comment>
<accession>A0A6N8J865</accession>
<evidence type="ECO:0000313" key="1">
    <source>
        <dbReference type="EMBL" id="MVT41430.1"/>
    </source>
</evidence>
<reference evidence="1 2" key="1">
    <citation type="submission" date="2019-12" db="EMBL/GenBank/DDBJ databases">
        <title>The draft genomic sequence of strain Chitinophaga oryziterrae JCM 16595.</title>
        <authorList>
            <person name="Zhang X."/>
        </authorList>
    </citation>
    <scope>NUCLEOTIDE SEQUENCE [LARGE SCALE GENOMIC DNA]</scope>
    <source>
        <strain evidence="1 2">JCM 16595</strain>
    </source>
</reference>